<gene>
    <name evidence="9" type="ORF">TCAL_06223</name>
</gene>
<evidence type="ECO:0000259" key="7">
    <source>
        <dbReference type="PROSITE" id="PS50923"/>
    </source>
</evidence>
<dbReference type="InterPro" id="IPR013320">
    <property type="entry name" value="ConA-like_dom_sf"/>
</dbReference>
<dbReference type="PROSITE" id="PS50923">
    <property type="entry name" value="SUSHI"/>
    <property type="match status" value="1"/>
</dbReference>
<comment type="caution">
    <text evidence="5">Lacks conserved residue(s) required for the propagation of feature annotation.</text>
</comment>
<evidence type="ECO:0008006" key="11">
    <source>
        <dbReference type="Google" id="ProtNLM"/>
    </source>
</evidence>
<comment type="caution">
    <text evidence="9">The sequence shown here is derived from an EMBL/GenBank/DDBJ whole genome shotgun (WGS) entry which is preliminary data.</text>
</comment>
<keyword evidence="10" id="KW-1185">Reference proteome</keyword>
<reference evidence="9 10" key="1">
    <citation type="journal article" date="2018" name="Nat. Ecol. Evol.">
        <title>Genomic signatures of mitonuclear coevolution across populations of Tigriopus californicus.</title>
        <authorList>
            <person name="Barreto F.S."/>
            <person name="Watson E.T."/>
            <person name="Lima T.G."/>
            <person name="Willett C.S."/>
            <person name="Edmands S."/>
            <person name="Li W."/>
            <person name="Burton R.S."/>
        </authorList>
    </citation>
    <scope>NUCLEOTIDE SEQUENCE [LARGE SCALE GENOMIC DNA]</scope>
    <source>
        <strain evidence="9 10">San Diego</strain>
    </source>
</reference>
<keyword evidence="2" id="KW-0677">Repeat</keyword>
<evidence type="ECO:0000256" key="4">
    <source>
        <dbReference type="PROSITE-ProRule" id="PRU00302"/>
    </source>
</evidence>
<dbReference type="Proteomes" id="UP000318571">
    <property type="component" value="Chromosome 11"/>
</dbReference>
<dbReference type="InterPro" id="IPR016187">
    <property type="entry name" value="CTDL_fold"/>
</dbReference>
<evidence type="ECO:0000259" key="8">
    <source>
        <dbReference type="PROSITE" id="PS51092"/>
    </source>
</evidence>
<dbReference type="PANTHER" id="PTHR22801:SF63">
    <property type="entry name" value="C-TYPE LECTIN DOMAIN-CONTAINING PROTEIN"/>
    <property type="match status" value="1"/>
</dbReference>
<evidence type="ECO:0000256" key="3">
    <source>
        <dbReference type="ARBA" id="ARBA00023157"/>
    </source>
</evidence>
<name>A0A553PKH2_TIGCA</name>
<evidence type="ECO:0000256" key="1">
    <source>
        <dbReference type="ARBA" id="ARBA00022729"/>
    </source>
</evidence>
<dbReference type="Pfam" id="PF00059">
    <property type="entry name" value="Lectin_C"/>
    <property type="match status" value="1"/>
</dbReference>
<dbReference type="InterPro" id="IPR001304">
    <property type="entry name" value="C-type_lectin-like"/>
</dbReference>
<dbReference type="SUPFAM" id="SSF56436">
    <property type="entry name" value="C-type lectin-like"/>
    <property type="match status" value="4"/>
</dbReference>
<keyword evidence="1" id="KW-0732">Signal</keyword>
<dbReference type="InterPro" id="IPR036943">
    <property type="entry name" value="FN_type2_sf"/>
</dbReference>
<feature type="domain" description="Fibronectin type-II" evidence="8">
    <location>
        <begin position="42"/>
        <end position="97"/>
    </location>
</feature>
<dbReference type="Gene3D" id="3.10.100.10">
    <property type="entry name" value="Mannose-Binding Protein A, subunit A"/>
    <property type="match status" value="4"/>
</dbReference>
<proteinExistence type="predicted"/>
<organism evidence="9 10">
    <name type="scientific">Tigriopus californicus</name>
    <name type="common">Marine copepod</name>
    <dbReference type="NCBI Taxonomy" id="6832"/>
    <lineage>
        <taxon>Eukaryota</taxon>
        <taxon>Metazoa</taxon>
        <taxon>Ecdysozoa</taxon>
        <taxon>Arthropoda</taxon>
        <taxon>Crustacea</taxon>
        <taxon>Multicrustacea</taxon>
        <taxon>Hexanauplia</taxon>
        <taxon>Copepoda</taxon>
        <taxon>Harpacticoida</taxon>
        <taxon>Harpacticidae</taxon>
        <taxon>Tigriopus</taxon>
    </lineage>
</organism>
<dbReference type="PROSITE" id="PS50041">
    <property type="entry name" value="C_TYPE_LECTIN_2"/>
    <property type="match status" value="1"/>
</dbReference>
<keyword evidence="3" id="KW-1015">Disulfide bond</keyword>
<evidence type="ECO:0000313" key="10">
    <source>
        <dbReference type="Proteomes" id="UP000318571"/>
    </source>
</evidence>
<evidence type="ECO:0000313" key="9">
    <source>
        <dbReference type="EMBL" id="TRY78180.1"/>
    </source>
</evidence>
<dbReference type="InterPro" id="IPR016186">
    <property type="entry name" value="C-type_lectin-like/link_sf"/>
</dbReference>
<evidence type="ECO:0000259" key="6">
    <source>
        <dbReference type="PROSITE" id="PS50041"/>
    </source>
</evidence>
<keyword evidence="4" id="KW-0768">Sushi</keyword>
<sequence length="1412" mass="160185">MSPDGKLVNTPCQGYSDGDITGHGTLGYLCEARPTEAISEDGAVKVCHFPFGFNNATYHGCVGPDVADPECAAHSWCATKVDENGLMVPGKWAFCSDERSMAYSQLEGHYCSVPFLMNKRYYETCTRQTLDPNTRMEHYWCASKLDTSLTETYVTGLKGKCSDYLIPQDEGCQDHFHLAGNKCVRISTFLVTFDDAHNACLDEGAELLTIEDGQISKDLQILLQNKRQKYLHYFQTNVFWVGAEYQNGWKWINSRTNQLKPFGPYTNWKTNMPDLGCPPTMGCSNISRIYVDAESGFTWKAAQREELIGYICQSRCTPPYKWSKNLNSCIYVAISNKTIPEAIVDCAKTNATLYAFRNCAELELLRLDMLDAGVPRNANYAIGMFRGLQNSWNSRNPTKAKFQNSKDQGLCLARDDYVKLHLRVPVAFGLHLNEAKLSTYNENLNDPNTRLQKHHYVCQMDDNFACPKDYHKYSDTCLKIVHDAELDMMEAKMACREEKGMILAITANSLDVQVITEFIKQNQSHENTSQYWMKAQSFQMGSALFGGKSYLDLAKGLEGGKGFSIFFTIELWELTHLATIMDFRDPNNETNGLLIELRNGAPVFILRNNQGPQEFQTIDSSRMTEPNKFASYGITYDSVTKRGTIYRDQTYGFQNGSTELSVSRPCARNKRNTSTTHSFISLEHFLQGNYFHLDAEDWFVTALRHPGRLGSSRIDPSSQGLQGGLSCVQIYNTALSPGQVLEMDHCAEKHEKCYPGQIHWDDKCFKMSHRKASFAQAEVKCNAKGETGYKSQLIHSMEPDLLDYLSRILKENTGESSFWEYCGIRGATVYAAKTKAQLEFAREYAKMNIKRDIWMGVQIGLKQHFVDEDMYIPLRVMESDDKFYADGMVFDETIDFNFNIVSSSGHWNGPCVFLRASYGYKARNTKCTQEFGFLCEWREPQCPEDYTLAPELGPRSCYKTLSHPGPYGSDSCHDSADNLRKLAWPRSTKALEAFRSRTRITSGSIWLGAELSDNQTWMDGRGGILEVPGALQDLREDGIWYHDPPSNQTAACYTTQGKQCIFPFSYQNVSASGEVTDLEYTKCSTLDVFLPWCATEVDDAKNVLDWGFCVPDCPSEVVEVACLSEPDFPVFVTPWDASDLVNFTTSYDQGSALVTKELDFVSFQCPEGYVFEGSNNITHYAMCHNWEYLYLFDRTARCERVACPCPPKFSKDSVVSGTTDWNTKFWTCLENETFPQDTHITYTCPEGYVFETPQLLAFGQENSELFVKCETYADWNVTRKPKCVQLPCPRAPPKAPEGGWLWFGMDQTKYQCPNGYEFQGGSGPYMVTECAANRKWRPSVTRKCVLQTSTCIWSNDDDNMIWFPNEIEECLHLQCNLVIVNESVSITKSLSCIRAPFQLIPFQSIMYNYKLQ</sequence>
<dbReference type="Pfam" id="PF00040">
    <property type="entry name" value="fn2"/>
    <property type="match status" value="1"/>
</dbReference>
<dbReference type="PROSITE" id="PS51092">
    <property type="entry name" value="FN2_2"/>
    <property type="match status" value="2"/>
</dbReference>
<dbReference type="InterPro" id="IPR050801">
    <property type="entry name" value="Ca-Dep_Lectins_ImmuneDev"/>
</dbReference>
<dbReference type="InterPro" id="IPR013806">
    <property type="entry name" value="Kringle-like"/>
</dbReference>
<dbReference type="Gene3D" id="2.10.10.10">
    <property type="entry name" value="Fibronectin, type II, collagen-binding"/>
    <property type="match status" value="3"/>
</dbReference>
<accession>A0A553PKH2</accession>
<dbReference type="SUPFAM" id="SSF49899">
    <property type="entry name" value="Concanavalin A-like lectins/glucanases"/>
    <property type="match status" value="1"/>
</dbReference>
<feature type="domain" description="C-type lectin" evidence="6">
    <location>
        <begin position="179"/>
        <end position="313"/>
    </location>
</feature>
<feature type="domain" description="Fibronectin type-II" evidence="8">
    <location>
        <begin position="1055"/>
        <end position="1111"/>
    </location>
</feature>
<dbReference type="InterPro" id="IPR000562">
    <property type="entry name" value="FN_type2_dom"/>
</dbReference>
<feature type="domain" description="Sushi" evidence="7">
    <location>
        <begin position="1201"/>
        <end position="1285"/>
    </location>
</feature>
<dbReference type="SMART" id="SM00034">
    <property type="entry name" value="CLECT"/>
    <property type="match status" value="3"/>
</dbReference>
<protein>
    <recommendedName>
        <fullName evidence="11">C-type lectin domain-containing protein</fullName>
    </recommendedName>
</protein>
<dbReference type="SUPFAM" id="SSF57440">
    <property type="entry name" value="Kringle-like"/>
    <property type="match status" value="1"/>
</dbReference>
<dbReference type="CDD" id="cd00037">
    <property type="entry name" value="CLECT"/>
    <property type="match status" value="1"/>
</dbReference>
<evidence type="ECO:0000256" key="2">
    <source>
        <dbReference type="ARBA" id="ARBA00022737"/>
    </source>
</evidence>
<evidence type="ECO:0000256" key="5">
    <source>
        <dbReference type="PROSITE-ProRule" id="PRU00479"/>
    </source>
</evidence>
<dbReference type="InterPro" id="IPR000436">
    <property type="entry name" value="Sushi_SCR_CCP_dom"/>
</dbReference>
<dbReference type="EMBL" id="VCGU01000003">
    <property type="protein sequence ID" value="TRY78180.1"/>
    <property type="molecule type" value="Genomic_DNA"/>
</dbReference>
<dbReference type="PANTHER" id="PTHR22801">
    <property type="entry name" value="LITHOSTATHINE"/>
    <property type="match status" value="1"/>
</dbReference>